<dbReference type="InterPro" id="IPR001424">
    <property type="entry name" value="SOD_Cu_Zn_dom"/>
</dbReference>
<dbReference type="InterPro" id="IPR024134">
    <property type="entry name" value="SOD_Cu/Zn_/chaperone"/>
</dbReference>
<gene>
    <name evidence="5" type="ORF">HCJ96_12070</name>
</gene>
<organism evidence="5 6">
    <name type="scientific">Alteromonas ponticola</name>
    <dbReference type="NCBI Taxonomy" id="2720613"/>
    <lineage>
        <taxon>Bacteria</taxon>
        <taxon>Pseudomonadati</taxon>
        <taxon>Pseudomonadota</taxon>
        <taxon>Gammaproteobacteria</taxon>
        <taxon>Alteromonadales</taxon>
        <taxon>Alteromonadaceae</taxon>
        <taxon>Alteromonas/Salinimonas group</taxon>
        <taxon>Alteromonas</taxon>
    </lineage>
</organism>
<dbReference type="SUPFAM" id="SSF49329">
    <property type="entry name" value="Cu,Zn superoxide dismutase-like"/>
    <property type="match status" value="1"/>
</dbReference>
<dbReference type="CDD" id="cd00305">
    <property type="entry name" value="Cu-Zn_Superoxide_Dismutase"/>
    <property type="match status" value="1"/>
</dbReference>
<evidence type="ECO:0000259" key="4">
    <source>
        <dbReference type="Pfam" id="PF00080"/>
    </source>
</evidence>
<feature type="compositionally biased region" description="Basic and acidic residues" evidence="2">
    <location>
        <begin position="87"/>
        <end position="97"/>
    </location>
</feature>
<dbReference type="EMBL" id="JAATNW010000006">
    <property type="protein sequence ID" value="NMH60764.1"/>
    <property type="molecule type" value="Genomic_DNA"/>
</dbReference>
<keyword evidence="6" id="KW-1185">Reference proteome</keyword>
<evidence type="ECO:0000313" key="5">
    <source>
        <dbReference type="EMBL" id="NMH60764.1"/>
    </source>
</evidence>
<feature type="chain" id="PRO_5046011065" evidence="3">
    <location>
        <begin position="19"/>
        <end position="167"/>
    </location>
</feature>
<dbReference type="RefSeq" id="WP_169211321.1">
    <property type="nucleotide sequence ID" value="NZ_JAATNW010000006.1"/>
</dbReference>
<comment type="similarity">
    <text evidence="1">Belongs to the Cu-Zn superoxide dismutase family.</text>
</comment>
<dbReference type="Gene3D" id="2.60.40.200">
    <property type="entry name" value="Superoxide dismutase, copper/zinc binding domain"/>
    <property type="match status" value="1"/>
</dbReference>
<dbReference type="InterPro" id="IPR036423">
    <property type="entry name" value="SOD-like_Cu/Zn_dom_sf"/>
</dbReference>
<feature type="region of interest" description="Disordered" evidence="2">
    <location>
        <begin position="64"/>
        <end position="97"/>
    </location>
</feature>
<accession>A0ABX1R2T5</accession>
<feature type="domain" description="Superoxide dismutase copper/zinc binding" evidence="4">
    <location>
        <begin position="33"/>
        <end position="166"/>
    </location>
</feature>
<comment type="caution">
    <text evidence="5">The sequence shown here is derived from an EMBL/GenBank/DDBJ whole genome shotgun (WGS) entry which is preliminary data.</text>
</comment>
<dbReference type="Pfam" id="PF00080">
    <property type="entry name" value="Sod_Cu"/>
    <property type="match status" value="1"/>
</dbReference>
<evidence type="ECO:0000256" key="3">
    <source>
        <dbReference type="SAM" id="SignalP"/>
    </source>
</evidence>
<dbReference type="PANTHER" id="PTHR10003">
    <property type="entry name" value="SUPEROXIDE DISMUTASE CU-ZN -RELATED"/>
    <property type="match status" value="1"/>
</dbReference>
<dbReference type="InterPro" id="IPR018152">
    <property type="entry name" value="SOD_Cu/Zn_BS"/>
</dbReference>
<evidence type="ECO:0000256" key="2">
    <source>
        <dbReference type="SAM" id="MobiDB-lite"/>
    </source>
</evidence>
<evidence type="ECO:0000313" key="6">
    <source>
        <dbReference type="Proteomes" id="UP000709336"/>
    </source>
</evidence>
<name>A0ABX1R2T5_9ALTE</name>
<proteinExistence type="inferred from homology"/>
<protein>
    <submittedName>
        <fullName evidence="5">Superoxide dismutase family protein</fullName>
    </submittedName>
</protein>
<keyword evidence="3" id="KW-0732">Signal</keyword>
<evidence type="ECO:0000256" key="1">
    <source>
        <dbReference type="ARBA" id="ARBA00010457"/>
    </source>
</evidence>
<dbReference type="PROSITE" id="PS00087">
    <property type="entry name" value="SOD_CU_ZN_1"/>
    <property type="match status" value="1"/>
</dbReference>
<sequence>MKAILLSSALALSAATQAQTITMKDAETGETVGEVNVSMSDYGLVLTPSLRNLRPGGHGFHVHENPSCESSTKNGEKVAAGAAGSHYDPEKTGQHGHPWEDTSHLGDLPLLYVDKDGHATTPVLAPRLKIDDLSGRSLMVHEEGDNYADSPEKLGGGGARVLCGVVG</sequence>
<reference evidence="5 6" key="1">
    <citation type="submission" date="2020-03" db="EMBL/GenBank/DDBJ databases">
        <title>Alteromonas ponticola sp. nov., isolated from seawater.</title>
        <authorList>
            <person name="Yoon J.-H."/>
            <person name="Kim Y.-O."/>
        </authorList>
    </citation>
    <scope>NUCLEOTIDE SEQUENCE [LARGE SCALE GENOMIC DNA]</scope>
    <source>
        <strain evidence="5 6">MYP5</strain>
    </source>
</reference>
<dbReference type="Proteomes" id="UP000709336">
    <property type="component" value="Unassembled WGS sequence"/>
</dbReference>
<feature type="signal peptide" evidence="3">
    <location>
        <begin position="1"/>
        <end position="18"/>
    </location>
</feature>